<dbReference type="Proteomes" id="UP000324222">
    <property type="component" value="Unassembled WGS sequence"/>
</dbReference>
<accession>A0A5B7ELI6</accession>
<evidence type="ECO:0000313" key="1">
    <source>
        <dbReference type="EMBL" id="MPC34295.1"/>
    </source>
</evidence>
<comment type="caution">
    <text evidence="1">The sequence shown here is derived from an EMBL/GenBank/DDBJ whole genome shotgun (WGS) entry which is preliminary data.</text>
</comment>
<sequence>MAGLLHVVRRQSYGGEQVTPTHRGENSNVVNRRSFEVQRSVDGDEALVGESDAKDAIPVCRVSPSVAWDDTVVHLPVHTCRMGKVGTTKGGHEVIPESRSSAWTSLKMVVPTGVICGEAGGREGPLAGSTHEGLPRVGLAASCSFPNSMFLCTLPAPAPHLPPLAAPLPFHTLTSGTVTA</sequence>
<name>A0A5B7ELI6_PORTR</name>
<protein>
    <submittedName>
        <fullName evidence="1">Uncharacterized protein</fullName>
    </submittedName>
</protein>
<keyword evidence="2" id="KW-1185">Reference proteome</keyword>
<gene>
    <name evidence="1" type="ORF">E2C01_027678</name>
</gene>
<dbReference type="AlphaFoldDB" id="A0A5B7ELI6"/>
<dbReference type="EMBL" id="VSRR010003024">
    <property type="protein sequence ID" value="MPC34295.1"/>
    <property type="molecule type" value="Genomic_DNA"/>
</dbReference>
<reference evidence="1 2" key="1">
    <citation type="submission" date="2019-05" db="EMBL/GenBank/DDBJ databases">
        <title>Another draft genome of Portunus trituberculatus and its Hox gene families provides insights of decapod evolution.</title>
        <authorList>
            <person name="Jeong J.-H."/>
            <person name="Song I."/>
            <person name="Kim S."/>
            <person name="Choi T."/>
            <person name="Kim D."/>
            <person name="Ryu S."/>
            <person name="Kim W."/>
        </authorList>
    </citation>
    <scope>NUCLEOTIDE SEQUENCE [LARGE SCALE GENOMIC DNA]</scope>
    <source>
        <tissue evidence="1">Muscle</tissue>
    </source>
</reference>
<evidence type="ECO:0000313" key="2">
    <source>
        <dbReference type="Proteomes" id="UP000324222"/>
    </source>
</evidence>
<proteinExistence type="predicted"/>
<organism evidence="1 2">
    <name type="scientific">Portunus trituberculatus</name>
    <name type="common">Swimming crab</name>
    <name type="synonym">Neptunus trituberculatus</name>
    <dbReference type="NCBI Taxonomy" id="210409"/>
    <lineage>
        <taxon>Eukaryota</taxon>
        <taxon>Metazoa</taxon>
        <taxon>Ecdysozoa</taxon>
        <taxon>Arthropoda</taxon>
        <taxon>Crustacea</taxon>
        <taxon>Multicrustacea</taxon>
        <taxon>Malacostraca</taxon>
        <taxon>Eumalacostraca</taxon>
        <taxon>Eucarida</taxon>
        <taxon>Decapoda</taxon>
        <taxon>Pleocyemata</taxon>
        <taxon>Brachyura</taxon>
        <taxon>Eubrachyura</taxon>
        <taxon>Portunoidea</taxon>
        <taxon>Portunidae</taxon>
        <taxon>Portuninae</taxon>
        <taxon>Portunus</taxon>
    </lineage>
</organism>